<dbReference type="AlphaFoldDB" id="A0A834CCV3"/>
<accession>A0A834CCV3</accession>
<dbReference type="SUPFAM" id="SSF54236">
    <property type="entry name" value="Ubiquitin-like"/>
    <property type="match status" value="1"/>
</dbReference>
<proteinExistence type="predicted"/>
<dbReference type="PROSITE" id="PS50053">
    <property type="entry name" value="UBIQUITIN_2"/>
    <property type="match status" value="1"/>
</dbReference>
<organism evidence="2 3">
    <name type="scientific">Oryzias melastigma</name>
    <name type="common">Marine medaka</name>
    <dbReference type="NCBI Taxonomy" id="30732"/>
    <lineage>
        <taxon>Eukaryota</taxon>
        <taxon>Metazoa</taxon>
        <taxon>Chordata</taxon>
        <taxon>Craniata</taxon>
        <taxon>Vertebrata</taxon>
        <taxon>Euteleostomi</taxon>
        <taxon>Actinopterygii</taxon>
        <taxon>Neopterygii</taxon>
        <taxon>Teleostei</taxon>
        <taxon>Neoteleostei</taxon>
        <taxon>Acanthomorphata</taxon>
        <taxon>Ovalentaria</taxon>
        <taxon>Atherinomorphae</taxon>
        <taxon>Beloniformes</taxon>
        <taxon>Adrianichthyidae</taxon>
        <taxon>Oryziinae</taxon>
        <taxon>Oryzias</taxon>
    </lineage>
</organism>
<protein>
    <recommendedName>
        <fullName evidence="1">Ubiquitin-like domain-containing protein</fullName>
    </recommendedName>
</protein>
<evidence type="ECO:0000259" key="1">
    <source>
        <dbReference type="PROSITE" id="PS50053"/>
    </source>
</evidence>
<evidence type="ECO:0000313" key="3">
    <source>
        <dbReference type="Proteomes" id="UP000646548"/>
    </source>
</evidence>
<name>A0A834CCV3_ORYME</name>
<evidence type="ECO:0000313" key="2">
    <source>
        <dbReference type="EMBL" id="KAF6724455.1"/>
    </source>
</evidence>
<dbReference type="Pfam" id="PF00240">
    <property type="entry name" value="ubiquitin"/>
    <property type="match status" value="1"/>
</dbReference>
<feature type="domain" description="Ubiquitin-like" evidence="1">
    <location>
        <begin position="144"/>
        <end position="229"/>
    </location>
</feature>
<sequence length="241" mass="27341">MGGNDVSKMEKVYNLKDTTFKFVDREDELDFFYEGFDSPRAEMSCGHAVTPMSLTNWCCKLLDEGKNRFVCGMTGCNKEWSYEEVCKMALLTPEEKEYFETTMKFIADRERLKNTKLKEEHTMVAQGDVIVPLRSSGVSHRPVVQVKVKSYDGLELPVDLAESEDDMKILTLRQFKDKIQRLPGNPAQMTSETTLTYAGKRLDSDSKTLGEYGLKPKALIQMVVTVHGGFRDRDTTITSSS</sequence>
<reference evidence="2" key="1">
    <citation type="journal article" name="BMC Genomics">
        <title>Long-read sequencing and de novo genome assembly of marine medaka (Oryzias melastigma).</title>
        <authorList>
            <person name="Liang P."/>
            <person name="Saqib H.S.A."/>
            <person name="Ni X."/>
            <person name="Shen Y."/>
        </authorList>
    </citation>
    <scope>NUCLEOTIDE SEQUENCE</scope>
    <source>
        <strain evidence="2">Bigg-433</strain>
    </source>
</reference>
<comment type="caution">
    <text evidence="2">The sequence shown here is derived from an EMBL/GenBank/DDBJ whole genome shotgun (WGS) entry which is preliminary data.</text>
</comment>
<dbReference type="Gene3D" id="3.10.20.90">
    <property type="entry name" value="Phosphatidylinositol 3-kinase Catalytic Subunit, Chain A, domain 1"/>
    <property type="match status" value="1"/>
</dbReference>
<dbReference type="CDD" id="cd17039">
    <property type="entry name" value="Ubl_ubiquitin_like"/>
    <property type="match status" value="1"/>
</dbReference>
<dbReference type="InterPro" id="IPR000626">
    <property type="entry name" value="Ubiquitin-like_dom"/>
</dbReference>
<dbReference type="Proteomes" id="UP000646548">
    <property type="component" value="Unassembled WGS sequence"/>
</dbReference>
<dbReference type="SMART" id="SM00213">
    <property type="entry name" value="UBQ"/>
    <property type="match status" value="1"/>
</dbReference>
<gene>
    <name evidence="2" type="ORF">FQA47_019814</name>
</gene>
<dbReference type="InterPro" id="IPR029071">
    <property type="entry name" value="Ubiquitin-like_domsf"/>
</dbReference>
<dbReference type="EMBL" id="WKFB01000391">
    <property type="protein sequence ID" value="KAF6724455.1"/>
    <property type="molecule type" value="Genomic_DNA"/>
</dbReference>